<dbReference type="AlphaFoldDB" id="A0ABD0JVN9"/>
<dbReference type="FunFam" id="3.40.50.720:FF:000336">
    <property type="entry name" value="Aldehyde reductase"/>
    <property type="match status" value="1"/>
</dbReference>
<protein>
    <recommendedName>
        <fullName evidence="3">NAD-dependent epimerase/dehydratase domain-containing protein</fullName>
    </recommendedName>
</protein>
<keyword evidence="5" id="KW-1185">Reference proteome</keyword>
<comment type="caution">
    <text evidence="4">The sequence shown here is derived from an EMBL/GenBank/DDBJ whole genome shotgun (WGS) entry which is preliminary data.</text>
</comment>
<sequence>MCEQTFNAVSLLGHTPMKITSQAQRTRRDFELGCVTGPKQLRAQVAFSPRILSAEVPAKVLVTGASGYIASHVVKQLQEAGHQVRGTVRSVKNTDKVKHLYNLCPNAAHKLELVEADLMDAESWSPAVEGMTYVIHVASPFPLAQPKNEDELIKPAVEGTLNVLRACAKVPSIKRVVVTSSCAAVGYDLCDPHAAPLSEKDWTDPTKVDAYTKSKTLAECAAWDFVEKLTGDEKFELAVINPSLVLGPPLHGTSCTSVDIMKQLLERQMPVVARLSFAIVDVRDVALAHVRAMTSPEAAGHRHVCTTSSMWFQQIAVLLKSVFGPQGYNVPTSNAPYFMIWIASFFDKTAATMLKHIGVERRYDNRRFREVLGIQPRDVRDSIIEMAYALIESGFVKKTDKYRGPGGPEERQRYMDLKL</sequence>
<dbReference type="InterPro" id="IPR036291">
    <property type="entry name" value="NAD(P)-bd_dom_sf"/>
</dbReference>
<dbReference type="PANTHER" id="PTHR10366">
    <property type="entry name" value="NAD DEPENDENT EPIMERASE/DEHYDRATASE"/>
    <property type="match status" value="1"/>
</dbReference>
<dbReference type="InterPro" id="IPR050425">
    <property type="entry name" value="NAD(P)_dehydrat-like"/>
</dbReference>
<dbReference type="CDD" id="cd05227">
    <property type="entry name" value="AR_SDR_e"/>
    <property type="match status" value="1"/>
</dbReference>
<dbReference type="Proteomes" id="UP001519460">
    <property type="component" value="Unassembled WGS sequence"/>
</dbReference>
<proteinExistence type="inferred from homology"/>
<comment type="similarity">
    <text evidence="2">Belongs to the NAD(P)-dependent epimerase/dehydratase family. Dihydroflavonol-4-reductase subfamily.</text>
</comment>
<evidence type="ECO:0000313" key="4">
    <source>
        <dbReference type="EMBL" id="KAK7478998.1"/>
    </source>
</evidence>
<dbReference type="SUPFAM" id="SSF51735">
    <property type="entry name" value="NAD(P)-binding Rossmann-fold domains"/>
    <property type="match status" value="1"/>
</dbReference>
<evidence type="ECO:0000313" key="5">
    <source>
        <dbReference type="Proteomes" id="UP001519460"/>
    </source>
</evidence>
<evidence type="ECO:0000259" key="3">
    <source>
        <dbReference type="Pfam" id="PF01370"/>
    </source>
</evidence>
<gene>
    <name evidence="4" type="ORF">BaRGS_00029759</name>
</gene>
<dbReference type="PANTHER" id="PTHR10366:SF564">
    <property type="entry name" value="STEROL-4-ALPHA-CARBOXYLATE 3-DEHYDROGENASE, DECARBOXYLATING"/>
    <property type="match status" value="1"/>
</dbReference>
<accession>A0ABD0JVN9</accession>
<dbReference type="InterPro" id="IPR001509">
    <property type="entry name" value="Epimerase_deHydtase"/>
</dbReference>
<reference evidence="4 5" key="1">
    <citation type="journal article" date="2023" name="Sci. Data">
        <title>Genome assembly of the Korean intertidal mud-creeper Batillaria attramentaria.</title>
        <authorList>
            <person name="Patra A.K."/>
            <person name="Ho P.T."/>
            <person name="Jun S."/>
            <person name="Lee S.J."/>
            <person name="Kim Y."/>
            <person name="Won Y.J."/>
        </authorList>
    </citation>
    <scope>NUCLEOTIDE SEQUENCE [LARGE SCALE GENOMIC DNA]</scope>
    <source>
        <strain evidence="4">Wonlab-2016</strain>
    </source>
</reference>
<evidence type="ECO:0000256" key="2">
    <source>
        <dbReference type="ARBA" id="ARBA00023445"/>
    </source>
</evidence>
<keyword evidence="1" id="KW-0560">Oxidoreductase</keyword>
<feature type="domain" description="NAD-dependent epimerase/dehydratase" evidence="3">
    <location>
        <begin position="60"/>
        <end position="302"/>
    </location>
</feature>
<dbReference type="Gene3D" id="3.40.50.720">
    <property type="entry name" value="NAD(P)-binding Rossmann-like Domain"/>
    <property type="match status" value="1"/>
</dbReference>
<organism evidence="4 5">
    <name type="scientific">Batillaria attramentaria</name>
    <dbReference type="NCBI Taxonomy" id="370345"/>
    <lineage>
        <taxon>Eukaryota</taxon>
        <taxon>Metazoa</taxon>
        <taxon>Spiralia</taxon>
        <taxon>Lophotrochozoa</taxon>
        <taxon>Mollusca</taxon>
        <taxon>Gastropoda</taxon>
        <taxon>Caenogastropoda</taxon>
        <taxon>Sorbeoconcha</taxon>
        <taxon>Cerithioidea</taxon>
        <taxon>Batillariidae</taxon>
        <taxon>Batillaria</taxon>
    </lineage>
</organism>
<evidence type="ECO:0000256" key="1">
    <source>
        <dbReference type="ARBA" id="ARBA00023002"/>
    </source>
</evidence>
<dbReference type="Pfam" id="PF01370">
    <property type="entry name" value="Epimerase"/>
    <property type="match status" value="1"/>
</dbReference>
<dbReference type="EMBL" id="JACVVK020000313">
    <property type="protein sequence ID" value="KAK7478998.1"/>
    <property type="molecule type" value="Genomic_DNA"/>
</dbReference>
<name>A0ABD0JVN9_9CAEN</name>
<dbReference type="GO" id="GO:0016491">
    <property type="term" value="F:oxidoreductase activity"/>
    <property type="evidence" value="ECO:0007669"/>
    <property type="project" value="UniProtKB-KW"/>
</dbReference>